<feature type="compositionally biased region" description="Basic and acidic residues" evidence="1">
    <location>
        <begin position="57"/>
        <end position="69"/>
    </location>
</feature>
<dbReference type="Proteomes" id="UP000586704">
    <property type="component" value="Unassembled WGS sequence"/>
</dbReference>
<comment type="caution">
    <text evidence="2">The sequence shown here is derived from an EMBL/GenBank/DDBJ whole genome shotgun (WGS) entry which is preliminary data.</text>
</comment>
<evidence type="ECO:0000256" key="1">
    <source>
        <dbReference type="SAM" id="MobiDB-lite"/>
    </source>
</evidence>
<feature type="non-terminal residue" evidence="2">
    <location>
        <position position="139"/>
    </location>
</feature>
<dbReference type="OrthoDB" id="6359887at2759"/>
<organism evidence="2 3">
    <name type="scientific">Ceyx cyanopectus</name>
    <name type="common">Indigo-banded kingfisher</name>
    <dbReference type="NCBI Taxonomy" id="390723"/>
    <lineage>
        <taxon>Eukaryota</taxon>
        <taxon>Metazoa</taxon>
        <taxon>Chordata</taxon>
        <taxon>Craniata</taxon>
        <taxon>Vertebrata</taxon>
        <taxon>Euteleostomi</taxon>
        <taxon>Archelosauria</taxon>
        <taxon>Archosauria</taxon>
        <taxon>Dinosauria</taxon>
        <taxon>Saurischia</taxon>
        <taxon>Theropoda</taxon>
        <taxon>Coelurosauria</taxon>
        <taxon>Aves</taxon>
        <taxon>Neognathae</taxon>
        <taxon>Neoaves</taxon>
        <taxon>Telluraves</taxon>
        <taxon>Coraciimorphae</taxon>
        <taxon>Coraciiformes</taxon>
        <taxon>Alcedinidae</taxon>
        <taxon>Ceyx</taxon>
    </lineage>
</organism>
<sequence length="139" mass="15599">IQGNLILQFEPQPLAAPDRSHDNDLDISLEQESACDTQPVSVCASQQESGQVIEEEVPSKSENHKEAKTRQPQSKLALRKLLNKIRSQKEEWTSKSEREIQNEIEAIESGTIASEERPSCDLEHNCEQQENTVCEAKGT</sequence>
<protein>
    <submittedName>
        <fullName evidence="2">CE295 protein</fullName>
    </submittedName>
</protein>
<name>A0A7L4NT35_9AVES</name>
<feature type="compositionally biased region" description="Polar residues" evidence="1">
    <location>
        <begin position="38"/>
        <end position="50"/>
    </location>
</feature>
<gene>
    <name evidence="2" type="primary">Cep295_3</name>
    <name evidence="2" type="ORF">CEYCYA_R12644</name>
</gene>
<evidence type="ECO:0000313" key="3">
    <source>
        <dbReference type="Proteomes" id="UP000586704"/>
    </source>
</evidence>
<dbReference type="AlphaFoldDB" id="A0A7L4NT35"/>
<accession>A0A7L4NT35</accession>
<keyword evidence="3" id="KW-1185">Reference proteome</keyword>
<feature type="non-terminal residue" evidence="2">
    <location>
        <position position="1"/>
    </location>
</feature>
<reference evidence="2 3" key="1">
    <citation type="submission" date="2020-02" db="EMBL/GenBank/DDBJ databases">
        <title>Bird 10,000 Genomes (B10K) Project - Family phase.</title>
        <authorList>
            <person name="Zhang G."/>
        </authorList>
    </citation>
    <scope>NUCLEOTIDE SEQUENCE [LARGE SCALE GENOMIC DNA]</scope>
    <source>
        <strain evidence="2">B10K-DU-013-51</strain>
        <tissue evidence="2">Mixed tissue sample</tissue>
    </source>
</reference>
<feature type="region of interest" description="Disordered" evidence="1">
    <location>
        <begin position="38"/>
        <end position="74"/>
    </location>
</feature>
<evidence type="ECO:0000313" key="2">
    <source>
        <dbReference type="EMBL" id="NXY91454.1"/>
    </source>
</evidence>
<feature type="region of interest" description="Disordered" evidence="1">
    <location>
        <begin position="1"/>
        <end position="23"/>
    </location>
</feature>
<proteinExistence type="predicted"/>
<dbReference type="EMBL" id="VYZU01091216">
    <property type="protein sequence ID" value="NXY91454.1"/>
    <property type="molecule type" value="Genomic_DNA"/>
</dbReference>